<dbReference type="Gene3D" id="3.90.780.10">
    <property type="entry name" value="5'-Nucleotidase, C-terminal domain"/>
    <property type="match status" value="1"/>
</dbReference>
<dbReference type="GO" id="GO:0000166">
    <property type="term" value="F:nucleotide binding"/>
    <property type="evidence" value="ECO:0007669"/>
    <property type="project" value="UniProtKB-KW"/>
</dbReference>
<dbReference type="RefSeq" id="WP_184659753.1">
    <property type="nucleotide sequence ID" value="NZ_CP031518.1"/>
</dbReference>
<organism evidence="6 7">
    <name type="scientific">Treponema ruminis</name>
    <dbReference type="NCBI Taxonomy" id="744515"/>
    <lineage>
        <taxon>Bacteria</taxon>
        <taxon>Pseudomonadati</taxon>
        <taxon>Spirochaetota</taxon>
        <taxon>Spirochaetia</taxon>
        <taxon>Spirochaetales</taxon>
        <taxon>Treponemataceae</taxon>
        <taxon>Treponema</taxon>
    </lineage>
</organism>
<dbReference type="InterPro" id="IPR006146">
    <property type="entry name" value="5'-Nucleotdase_CS"/>
</dbReference>
<evidence type="ECO:0000259" key="4">
    <source>
        <dbReference type="Pfam" id="PF00149"/>
    </source>
</evidence>
<evidence type="ECO:0000256" key="3">
    <source>
        <dbReference type="RuleBase" id="RU362119"/>
    </source>
</evidence>
<dbReference type="AlphaFoldDB" id="A0A7W8GA15"/>
<keyword evidence="7" id="KW-1185">Reference proteome</keyword>
<name>A0A7W8GA15_9SPIR</name>
<dbReference type="PROSITE" id="PS00786">
    <property type="entry name" value="5_NUCLEOTIDASE_2"/>
    <property type="match status" value="1"/>
</dbReference>
<dbReference type="GO" id="GO:0046872">
    <property type="term" value="F:metal ion binding"/>
    <property type="evidence" value="ECO:0007669"/>
    <property type="project" value="InterPro"/>
</dbReference>
<keyword evidence="3" id="KW-0378">Hydrolase</keyword>
<dbReference type="PANTHER" id="PTHR11575">
    <property type="entry name" value="5'-NUCLEOTIDASE-RELATED"/>
    <property type="match status" value="1"/>
</dbReference>
<dbReference type="InterPro" id="IPR006179">
    <property type="entry name" value="5_nucleotidase/apyrase"/>
</dbReference>
<evidence type="ECO:0000256" key="2">
    <source>
        <dbReference type="ARBA" id="ARBA00022729"/>
    </source>
</evidence>
<keyword evidence="2 3" id="KW-0732">Signal</keyword>
<keyword evidence="3" id="KW-0547">Nucleotide-binding</keyword>
<gene>
    <name evidence="6" type="ORF">HNP76_001842</name>
</gene>
<comment type="similarity">
    <text evidence="1 3">Belongs to the 5'-nucleotidase family.</text>
</comment>
<dbReference type="EMBL" id="JACHFQ010000005">
    <property type="protein sequence ID" value="MBB5226469.1"/>
    <property type="molecule type" value="Genomic_DNA"/>
</dbReference>
<proteinExistence type="inferred from homology"/>
<dbReference type="InterPro" id="IPR008334">
    <property type="entry name" value="5'-Nucleotdase_C"/>
</dbReference>
<dbReference type="InterPro" id="IPR029052">
    <property type="entry name" value="Metallo-depent_PP-like"/>
</dbReference>
<evidence type="ECO:0000313" key="7">
    <source>
        <dbReference type="Proteomes" id="UP000518887"/>
    </source>
</evidence>
<feature type="domain" description="5'-Nucleotidase C-terminal" evidence="5">
    <location>
        <begin position="343"/>
        <end position="514"/>
    </location>
</feature>
<dbReference type="Pfam" id="PF00149">
    <property type="entry name" value="Metallophos"/>
    <property type="match status" value="1"/>
</dbReference>
<sequence length="576" mass="63066">MKKYFGLILSLFFISAVSAWGKPRGEVTILYTNDVHTYIANTVKDKEGKKVPGLSYGSIVALRDDLKAQGKEVALVDAGDHIQGTAYGAMDKGAGIVKIMNAAKYDAATIGNHEFDYGTKRLFEIIKEAKYPYLSCNFLLAKNNKPVTDAYKILKFGKTKVAFIGIMTPETYTKSTPVYFMDEARTKFIYKIGAGDDGKELYSMVQKAIDAVSKKADYIVALGHLGDDPASSPWTSVDVIENTHGLDAFIDAHSHSTVPEKFVKDSSGKDVLLSQTGYYFAAIGKLTLSDKGASSELIKSYDRSDEKISAIVKDLVSTVDGKLNEEIALSDVPLYINEPENPKSRLIRKQETNLGDLVADAAYYYFNEVEQLKCDMSIANGGGIRADLPAGSYSYNSAKKVQPFGNVMCLVELTGQEILDALEFGARNVGTGENGGFLHVAGIKFTIDTSIPNTIKTSAEGLWTSAPTEYRVRDIQVYNKETASYEPIDLAKTYTLGGMNYTLRNMGDGFAMLANTKLVKDYVSEDYLMTSAYVKSFAKGEDGITHISTANSPLSSYKNYLLDYENPNGSGRITIK</sequence>
<evidence type="ECO:0000259" key="5">
    <source>
        <dbReference type="Pfam" id="PF02872"/>
    </source>
</evidence>
<dbReference type="PANTHER" id="PTHR11575:SF24">
    <property type="entry name" value="5'-NUCLEOTIDASE"/>
    <property type="match status" value="1"/>
</dbReference>
<dbReference type="GO" id="GO:0009166">
    <property type="term" value="P:nucleotide catabolic process"/>
    <property type="evidence" value="ECO:0007669"/>
    <property type="project" value="InterPro"/>
</dbReference>
<dbReference type="SUPFAM" id="SSF55816">
    <property type="entry name" value="5'-nucleotidase (syn. UDP-sugar hydrolase), C-terminal domain"/>
    <property type="match status" value="1"/>
</dbReference>
<dbReference type="GO" id="GO:0016788">
    <property type="term" value="F:hydrolase activity, acting on ester bonds"/>
    <property type="evidence" value="ECO:0007669"/>
    <property type="project" value="InterPro"/>
</dbReference>
<dbReference type="InterPro" id="IPR036907">
    <property type="entry name" value="5'-Nucleotdase_C_sf"/>
</dbReference>
<dbReference type="Proteomes" id="UP000518887">
    <property type="component" value="Unassembled WGS sequence"/>
</dbReference>
<feature type="signal peptide" evidence="3">
    <location>
        <begin position="1"/>
        <end position="19"/>
    </location>
</feature>
<protein>
    <submittedName>
        <fullName evidence="6">2',3'-cyclic-nucleotide 2'-phosphodiesterase (5'-nucleotidase family)</fullName>
    </submittedName>
</protein>
<evidence type="ECO:0000256" key="1">
    <source>
        <dbReference type="ARBA" id="ARBA00006654"/>
    </source>
</evidence>
<dbReference type="InterPro" id="IPR004843">
    <property type="entry name" value="Calcineurin-like_PHP"/>
</dbReference>
<comment type="caution">
    <text evidence="6">The sequence shown here is derived from an EMBL/GenBank/DDBJ whole genome shotgun (WGS) entry which is preliminary data.</text>
</comment>
<accession>A0A7W8GA15</accession>
<dbReference type="SUPFAM" id="SSF56300">
    <property type="entry name" value="Metallo-dependent phosphatases"/>
    <property type="match status" value="1"/>
</dbReference>
<dbReference type="Pfam" id="PF02872">
    <property type="entry name" value="5_nucleotid_C"/>
    <property type="match status" value="1"/>
</dbReference>
<evidence type="ECO:0000313" key="6">
    <source>
        <dbReference type="EMBL" id="MBB5226469.1"/>
    </source>
</evidence>
<dbReference type="PRINTS" id="PR01607">
    <property type="entry name" value="APYRASEFAMLY"/>
</dbReference>
<feature type="domain" description="Calcineurin-like phosphoesterase" evidence="4">
    <location>
        <begin position="28"/>
        <end position="256"/>
    </location>
</feature>
<dbReference type="CDD" id="cd00845">
    <property type="entry name" value="MPP_UshA_N_like"/>
    <property type="match status" value="1"/>
</dbReference>
<reference evidence="6 7" key="1">
    <citation type="submission" date="2020-08" db="EMBL/GenBank/DDBJ databases">
        <title>Genomic Encyclopedia of Type Strains, Phase IV (KMG-IV): sequencing the most valuable type-strain genomes for metagenomic binning, comparative biology and taxonomic classification.</title>
        <authorList>
            <person name="Goeker M."/>
        </authorList>
    </citation>
    <scope>NUCLEOTIDE SEQUENCE [LARGE SCALE GENOMIC DNA]</scope>
    <source>
        <strain evidence="6 7">DSM 103462</strain>
    </source>
</reference>
<feature type="chain" id="PRO_5031590800" evidence="3">
    <location>
        <begin position="20"/>
        <end position="576"/>
    </location>
</feature>
<dbReference type="Gene3D" id="3.60.21.10">
    <property type="match status" value="1"/>
</dbReference>